<dbReference type="CDD" id="cd02966">
    <property type="entry name" value="TlpA_like_family"/>
    <property type="match status" value="1"/>
</dbReference>
<keyword evidence="1" id="KW-0812">Transmembrane</keyword>
<dbReference type="InterPro" id="IPR013766">
    <property type="entry name" value="Thioredoxin_domain"/>
</dbReference>
<dbReference type="Proteomes" id="UP000597444">
    <property type="component" value="Unassembled WGS sequence"/>
</dbReference>
<dbReference type="GO" id="GO:0016491">
    <property type="term" value="F:oxidoreductase activity"/>
    <property type="evidence" value="ECO:0007669"/>
    <property type="project" value="InterPro"/>
</dbReference>
<name>A0A8J3IPW8_9CHLR</name>
<evidence type="ECO:0000313" key="3">
    <source>
        <dbReference type="EMBL" id="GHO93246.1"/>
    </source>
</evidence>
<dbReference type="GO" id="GO:0016209">
    <property type="term" value="F:antioxidant activity"/>
    <property type="evidence" value="ECO:0007669"/>
    <property type="project" value="InterPro"/>
</dbReference>
<keyword evidence="4" id="KW-1185">Reference proteome</keyword>
<dbReference type="EMBL" id="BNJK01000001">
    <property type="protein sequence ID" value="GHO93246.1"/>
    <property type="molecule type" value="Genomic_DNA"/>
</dbReference>
<dbReference type="Pfam" id="PF00578">
    <property type="entry name" value="AhpC-TSA"/>
    <property type="match status" value="1"/>
</dbReference>
<keyword evidence="1" id="KW-0472">Membrane</keyword>
<dbReference type="InterPro" id="IPR036249">
    <property type="entry name" value="Thioredoxin-like_sf"/>
</dbReference>
<protein>
    <recommendedName>
        <fullName evidence="2">Thioredoxin domain-containing protein</fullName>
    </recommendedName>
</protein>
<evidence type="ECO:0000313" key="4">
    <source>
        <dbReference type="Proteomes" id="UP000597444"/>
    </source>
</evidence>
<dbReference type="RefSeq" id="WP_220204039.1">
    <property type="nucleotide sequence ID" value="NZ_BNJK01000001.1"/>
</dbReference>
<feature type="domain" description="Thioredoxin" evidence="2">
    <location>
        <begin position="62"/>
        <end position="202"/>
    </location>
</feature>
<proteinExistence type="predicted"/>
<reference evidence="3" key="1">
    <citation type="submission" date="2020-10" db="EMBL/GenBank/DDBJ databases">
        <title>Taxonomic study of unclassified bacteria belonging to the class Ktedonobacteria.</title>
        <authorList>
            <person name="Yabe S."/>
            <person name="Wang C.M."/>
            <person name="Zheng Y."/>
            <person name="Sakai Y."/>
            <person name="Cavaletti L."/>
            <person name="Monciardini P."/>
            <person name="Donadio S."/>
        </authorList>
    </citation>
    <scope>NUCLEOTIDE SEQUENCE</scope>
    <source>
        <strain evidence="3">ID150040</strain>
    </source>
</reference>
<dbReference type="InterPro" id="IPR050553">
    <property type="entry name" value="Thioredoxin_ResA/DsbE_sf"/>
</dbReference>
<comment type="caution">
    <text evidence="3">The sequence shown here is derived from an EMBL/GenBank/DDBJ whole genome shotgun (WGS) entry which is preliminary data.</text>
</comment>
<sequence>MGTEKREQPTMTAKIITRLIIIGIVVGTLAIITVGLLQPAESTSYTYGPPRTSQGDGLQVGNHTGDMAPNFTLAQLQGDQKISLSDYRGQTVLLNFWRTDCASCLVEMPDLQKVARDQQAAGKKFVVLGIEEANDLSAPQLLQRKGVSYPILVDERLTVGDLYRVSGIPTSFVLDRQGIIRWQTAGPISFETLQDVLHQIDR</sequence>
<dbReference type="InterPro" id="IPR000866">
    <property type="entry name" value="AhpC/TSA"/>
</dbReference>
<dbReference type="PANTHER" id="PTHR42852">
    <property type="entry name" value="THIOL:DISULFIDE INTERCHANGE PROTEIN DSBE"/>
    <property type="match status" value="1"/>
</dbReference>
<accession>A0A8J3IPW8</accession>
<evidence type="ECO:0000259" key="2">
    <source>
        <dbReference type="PROSITE" id="PS51352"/>
    </source>
</evidence>
<gene>
    <name evidence="3" type="ORF">KSF_032940</name>
</gene>
<dbReference type="AlphaFoldDB" id="A0A8J3IPW8"/>
<dbReference type="Gene3D" id="3.40.30.10">
    <property type="entry name" value="Glutaredoxin"/>
    <property type="match status" value="1"/>
</dbReference>
<feature type="transmembrane region" description="Helical" evidence="1">
    <location>
        <begin position="15"/>
        <end position="37"/>
    </location>
</feature>
<dbReference type="PANTHER" id="PTHR42852:SF13">
    <property type="entry name" value="PROTEIN DIPZ"/>
    <property type="match status" value="1"/>
</dbReference>
<keyword evidence="1" id="KW-1133">Transmembrane helix</keyword>
<organism evidence="3 4">
    <name type="scientific">Reticulibacter mediterranei</name>
    <dbReference type="NCBI Taxonomy" id="2778369"/>
    <lineage>
        <taxon>Bacteria</taxon>
        <taxon>Bacillati</taxon>
        <taxon>Chloroflexota</taxon>
        <taxon>Ktedonobacteria</taxon>
        <taxon>Ktedonobacterales</taxon>
        <taxon>Reticulibacteraceae</taxon>
        <taxon>Reticulibacter</taxon>
    </lineage>
</organism>
<dbReference type="PROSITE" id="PS51352">
    <property type="entry name" value="THIOREDOXIN_2"/>
    <property type="match status" value="1"/>
</dbReference>
<evidence type="ECO:0000256" key="1">
    <source>
        <dbReference type="SAM" id="Phobius"/>
    </source>
</evidence>
<dbReference type="SUPFAM" id="SSF52833">
    <property type="entry name" value="Thioredoxin-like"/>
    <property type="match status" value="1"/>
</dbReference>